<dbReference type="GO" id="GO:0016567">
    <property type="term" value="P:protein ubiquitination"/>
    <property type="evidence" value="ECO:0007669"/>
    <property type="project" value="UniProtKB-UniPathway"/>
</dbReference>
<reference evidence="9 10" key="2">
    <citation type="journal article" date="2017" name="Front. Plant Sci.">
        <title>Gene Classification and Mining of Molecular Markers Useful in Red Clover (Trifolium pratense) Breeding.</title>
        <authorList>
            <person name="Istvanek J."/>
            <person name="Dluhosova J."/>
            <person name="Dluhos P."/>
            <person name="Patkova L."/>
            <person name="Nedelnik J."/>
            <person name="Repkova J."/>
        </authorList>
    </citation>
    <scope>NUCLEOTIDE SEQUENCE [LARGE SCALE GENOMIC DNA]</scope>
    <source>
        <strain evidence="10">cv. Tatra</strain>
        <tissue evidence="9">Young leaves</tissue>
    </source>
</reference>
<dbReference type="SMART" id="SM00504">
    <property type="entry name" value="Ubox"/>
    <property type="match status" value="1"/>
</dbReference>
<dbReference type="GO" id="GO:0061630">
    <property type="term" value="F:ubiquitin protein ligase activity"/>
    <property type="evidence" value="ECO:0007669"/>
    <property type="project" value="UniProtKB-EC"/>
</dbReference>
<dbReference type="InterPro" id="IPR013083">
    <property type="entry name" value="Znf_RING/FYVE/PHD"/>
</dbReference>
<organism evidence="9 10">
    <name type="scientific">Trifolium pratense</name>
    <name type="common">Red clover</name>
    <dbReference type="NCBI Taxonomy" id="57577"/>
    <lineage>
        <taxon>Eukaryota</taxon>
        <taxon>Viridiplantae</taxon>
        <taxon>Streptophyta</taxon>
        <taxon>Embryophyta</taxon>
        <taxon>Tracheophyta</taxon>
        <taxon>Spermatophyta</taxon>
        <taxon>Magnoliopsida</taxon>
        <taxon>eudicotyledons</taxon>
        <taxon>Gunneridae</taxon>
        <taxon>Pentapetalae</taxon>
        <taxon>rosids</taxon>
        <taxon>fabids</taxon>
        <taxon>Fabales</taxon>
        <taxon>Fabaceae</taxon>
        <taxon>Papilionoideae</taxon>
        <taxon>50 kb inversion clade</taxon>
        <taxon>NPAAA clade</taxon>
        <taxon>Hologalegina</taxon>
        <taxon>IRL clade</taxon>
        <taxon>Trifolieae</taxon>
        <taxon>Trifolium</taxon>
    </lineage>
</organism>
<evidence type="ECO:0000259" key="8">
    <source>
        <dbReference type="PROSITE" id="PS51698"/>
    </source>
</evidence>
<protein>
    <recommendedName>
        <fullName evidence="3">RING-type E3 ubiquitin transferase</fullName>
        <ecNumber evidence="3">2.3.2.27</ecNumber>
    </recommendedName>
</protein>
<evidence type="ECO:0000256" key="6">
    <source>
        <dbReference type="ARBA" id="ARBA00022786"/>
    </source>
</evidence>
<dbReference type="Gene3D" id="1.25.10.10">
    <property type="entry name" value="Leucine-rich Repeat Variant"/>
    <property type="match status" value="1"/>
</dbReference>
<dbReference type="InterPro" id="IPR000225">
    <property type="entry name" value="Armadillo"/>
</dbReference>
<dbReference type="AlphaFoldDB" id="A0A2K3MHZ3"/>
<evidence type="ECO:0000256" key="5">
    <source>
        <dbReference type="ARBA" id="ARBA00022737"/>
    </source>
</evidence>
<keyword evidence="5" id="KW-0677">Repeat</keyword>
<dbReference type="Proteomes" id="UP000236291">
    <property type="component" value="Unassembled WGS sequence"/>
</dbReference>
<gene>
    <name evidence="9" type="ORF">L195_g046526</name>
</gene>
<evidence type="ECO:0000256" key="3">
    <source>
        <dbReference type="ARBA" id="ARBA00012483"/>
    </source>
</evidence>
<dbReference type="EC" id="2.3.2.27" evidence="3"/>
<proteinExistence type="predicted"/>
<comment type="catalytic activity">
    <reaction evidence="1">
        <text>S-ubiquitinyl-[E2 ubiquitin-conjugating enzyme]-L-cysteine + [acceptor protein]-L-lysine = [E2 ubiquitin-conjugating enzyme]-L-cysteine + N(6)-ubiquitinyl-[acceptor protein]-L-lysine.</text>
        <dbReference type="EC" id="2.3.2.27"/>
    </reaction>
</comment>
<dbReference type="PANTHER" id="PTHR23315">
    <property type="entry name" value="U BOX DOMAIN-CONTAINING"/>
    <property type="match status" value="1"/>
</dbReference>
<dbReference type="EMBL" id="ASHM01062735">
    <property type="protein sequence ID" value="PNX90402.1"/>
    <property type="molecule type" value="Genomic_DNA"/>
</dbReference>
<dbReference type="SMART" id="SM00185">
    <property type="entry name" value="ARM"/>
    <property type="match status" value="3"/>
</dbReference>
<dbReference type="PROSITE" id="PS51698">
    <property type="entry name" value="U_BOX"/>
    <property type="match status" value="1"/>
</dbReference>
<evidence type="ECO:0000256" key="1">
    <source>
        <dbReference type="ARBA" id="ARBA00000900"/>
    </source>
</evidence>
<keyword evidence="4" id="KW-0808">Transferase</keyword>
<dbReference type="PROSITE" id="PS50176">
    <property type="entry name" value="ARM_REPEAT"/>
    <property type="match status" value="1"/>
</dbReference>
<dbReference type="InterPro" id="IPR016024">
    <property type="entry name" value="ARM-type_fold"/>
</dbReference>
<comment type="pathway">
    <text evidence="2">Protein modification; protein ubiquitination.</text>
</comment>
<dbReference type="Pfam" id="PF04564">
    <property type="entry name" value="U-box"/>
    <property type="match status" value="1"/>
</dbReference>
<dbReference type="PANTHER" id="PTHR23315:SF111">
    <property type="entry name" value="U-BOX DOMAIN-CONTAINING PROTEIN 14"/>
    <property type="match status" value="1"/>
</dbReference>
<dbReference type="Gene3D" id="3.30.40.10">
    <property type="entry name" value="Zinc/RING finger domain, C3HC4 (zinc finger)"/>
    <property type="match status" value="1"/>
</dbReference>
<dbReference type="InterPro" id="IPR011989">
    <property type="entry name" value="ARM-like"/>
</dbReference>
<dbReference type="SUPFAM" id="SSF57850">
    <property type="entry name" value="RING/U-box"/>
    <property type="match status" value="1"/>
</dbReference>
<dbReference type="InterPro" id="IPR003613">
    <property type="entry name" value="Ubox_domain"/>
</dbReference>
<dbReference type="Pfam" id="PF00514">
    <property type="entry name" value="Arm"/>
    <property type="match status" value="2"/>
</dbReference>
<evidence type="ECO:0000256" key="4">
    <source>
        <dbReference type="ARBA" id="ARBA00022679"/>
    </source>
</evidence>
<comment type="caution">
    <text evidence="9">The sequence shown here is derived from an EMBL/GenBank/DDBJ whole genome shotgun (WGS) entry which is preliminary data.</text>
</comment>
<evidence type="ECO:0000256" key="2">
    <source>
        <dbReference type="ARBA" id="ARBA00004906"/>
    </source>
</evidence>
<feature type="repeat" description="ARM" evidence="7">
    <location>
        <begin position="154"/>
        <end position="196"/>
    </location>
</feature>
<accession>A0A2K3MHZ3</accession>
<dbReference type="SUPFAM" id="SSF48371">
    <property type="entry name" value="ARM repeat"/>
    <property type="match status" value="1"/>
</dbReference>
<keyword evidence="6" id="KW-0833">Ubl conjugation pathway</keyword>
<evidence type="ECO:0000256" key="7">
    <source>
        <dbReference type="PROSITE-ProRule" id="PRU00259"/>
    </source>
</evidence>
<dbReference type="UniPathway" id="UPA00143"/>
<feature type="domain" description="U-box" evidence="8">
    <location>
        <begin position="35"/>
        <end position="109"/>
    </location>
</feature>
<sequence>MSFLLRKLRDCVLTGNPEVDTSECENVSAKHRSPIIPDDFRCPISLELMKDPVIVSTGQVLSKIICVHMKDAGHRTCPRTQLTLLHTALTPNYVLKDLIALWCESNGVELPKKQGNCRTTKSGSSLSDCDRTGIGDLLDKLTSTDIEQQRAAAGAMPLLVDLLSSADPRTQEHAVTALLNLSINENNKGTIVNAGAIPDIVDVLKNVSMEARENAAATYFSLSVLDENKVAIGTAGAMPALIKLLFKGTPRGKKDAATAIFNLSILIRETKQEL</sequence>
<name>A0A2K3MHZ3_TRIPR</name>
<evidence type="ECO:0000313" key="10">
    <source>
        <dbReference type="Proteomes" id="UP000236291"/>
    </source>
</evidence>
<evidence type="ECO:0000313" key="9">
    <source>
        <dbReference type="EMBL" id="PNX90402.1"/>
    </source>
</evidence>
<reference evidence="9 10" key="1">
    <citation type="journal article" date="2014" name="Am. J. Bot.">
        <title>Genome assembly and annotation for red clover (Trifolium pratense; Fabaceae).</title>
        <authorList>
            <person name="Istvanek J."/>
            <person name="Jaros M."/>
            <person name="Krenek A."/>
            <person name="Repkova J."/>
        </authorList>
    </citation>
    <scope>NUCLEOTIDE SEQUENCE [LARGE SCALE GENOMIC DNA]</scope>
    <source>
        <strain evidence="10">cv. Tatra</strain>
        <tissue evidence="9">Young leaves</tissue>
    </source>
</reference>